<dbReference type="Proteomes" id="UP001497525">
    <property type="component" value="Unassembled WGS sequence"/>
</dbReference>
<dbReference type="InterPro" id="IPR051986">
    <property type="entry name" value="Innate_Immune_Apopt_Reg"/>
</dbReference>
<feature type="region of interest" description="Disordered" evidence="4">
    <location>
        <begin position="229"/>
        <end position="263"/>
    </location>
</feature>
<dbReference type="InterPro" id="IPR049439">
    <property type="entry name" value="TRAFD1-XIAF1_Znf"/>
</dbReference>
<feature type="compositionally biased region" description="Polar residues" evidence="4">
    <location>
        <begin position="286"/>
        <end position="300"/>
    </location>
</feature>
<name>A0AAV2TK96_CALDB</name>
<feature type="compositionally biased region" description="Polar residues" evidence="4">
    <location>
        <begin position="241"/>
        <end position="254"/>
    </location>
</feature>
<sequence>METQVEYKVCGNCQEKINASNFLIHEAYCYRCLKKCTKCKDMIQKTKWDEHFTACEDCGERLPICGDYEHKSSCPMRMLGCRFCGLELRATALPVHEESCGCRTEFCQRCQQFIMVREFEHHRCETNLRGTSFHGDNETADDLEIAIRLQQVELDRANESNLVNVNGSSCRNKCRPTDVSDGKGALIPCEFCHGLYKEEQIVVHQANCYASLSPPSSARQLRVRSPVRLIAPTTPPKPITSPGSNQQRINNGHSSIWKPISPKECQIQTDPLRDPETIALKPLEAISSTSESGRTTATTRQKSEPSKKKERQRQRPVGYELPPLRDPTVQRYKNSTEILSNPSVSRAIPRGRPSRSTPQRRKPAVIHGISDITSSGGYPQATRNNDSSTLVVTKRRPSNPTQQKRSVAGPQPSTHHFPGSGHRLGE</sequence>
<comment type="caution">
    <text evidence="6">The sequence shown here is derived from an EMBL/GenBank/DDBJ whole genome shotgun (WGS) entry which is preliminary data.</text>
</comment>
<dbReference type="AlphaFoldDB" id="A0AAV2TK96"/>
<evidence type="ECO:0000313" key="7">
    <source>
        <dbReference type="Proteomes" id="UP001497525"/>
    </source>
</evidence>
<reference evidence="6" key="1">
    <citation type="submission" date="2024-06" db="EMBL/GenBank/DDBJ databases">
        <authorList>
            <person name="Liu X."/>
            <person name="Lenzi L."/>
            <person name="Haldenby T S."/>
            <person name="Uol C."/>
        </authorList>
    </citation>
    <scope>NUCLEOTIDE SEQUENCE</scope>
</reference>
<dbReference type="Gene3D" id="3.30.40.10">
    <property type="entry name" value="Zinc/RING finger domain, C3HC4 (zinc finger)"/>
    <property type="match status" value="1"/>
</dbReference>
<dbReference type="InterPro" id="IPR013083">
    <property type="entry name" value="Znf_RING/FYVE/PHD"/>
</dbReference>
<feature type="compositionally biased region" description="Polar residues" evidence="4">
    <location>
        <begin position="371"/>
        <end position="391"/>
    </location>
</feature>
<feature type="domain" description="TRAFD1/XAF1 zinc finger" evidence="5">
    <location>
        <begin position="93"/>
        <end position="122"/>
    </location>
</feature>
<dbReference type="PANTHER" id="PTHR16295:SF10">
    <property type="entry name" value="EXPRESSED PROTEIN"/>
    <property type="match status" value="1"/>
</dbReference>
<evidence type="ECO:0000259" key="5">
    <source>
        <dbReference type="Pfam" id="PF21366"/>
    </source>
</evidence>
<feature type="region of interest" description="Disordered" evidence="4">
    <location>
        <begin position="282"/>
        <end position="426"/>
    </location>
</feature>
<evidence type="ECO:0000256" key="2">
    <source>
        <dbReference type="ARBA" id="ARBA00022771"/>
    </source>
</evidence>
<protein>
    <recommendedName>
        <fullName evidence="5">TRAFD1/XAF1 zinc finger domain-containing protein</fullName>
    </recommendedName>
</protein>
<keyword evidence="2" id="KW-0863">Zinc-finger</keyword>
<dbReference type="PANTHER" id="PTHR16295">
    <property type="entry name" value="TRAF-TYPE ZINC FINGER PROTEIN-RELATED"/>
    <property type="match status" value="1"/>
</dbReference>
<keyword evidence="3" id="KW-0862">Zinc</keyword>
<feature type="compositionally biased region" description="Polar residues" evidence="4">
    <location>
        <begin position="331"/>
        <end position="344"/>
    </location>
</feature>
<evidence type="ECO:0000313" key="6">
    <source>
        <dbReference type="EMBL" id="CAL5137185.1"/>
    </source>
</evidence>
<evidence type="ECO:0000256" key="1">
    <source>
        <dbReference type="ARBA" id="ARBA00022723"/>
    </source>
</evidence>
<dbReference type="GO" id="GO:0005739">
    <property type="term" value="C:mitochondrion"/>
    <property type="evidence" value="ECO:0007669"/>
    <property type="project" value="TreeGrafter"/>
</dbReference>
<evidence type="ECO:0000256" key="3">
    <source>
        <dbReference type="ARBA" id="ARBA00022833"/>
    </source>
</evidence>
<proteinExistence type="predicted"/>
<dbReference type="GO" id="GO:0008270">
    <property type="term" value="F:zinc ion binding"/>
    <property type="evidence" value="ECO:0007669"/>
    <property type="project" value="UniProtKB-KW"/>
</dbReference>
<accession>A0AAV2TK96</accession>
<organism evidence="6 7">
    <name type="scientific">Calicophoron daubneyi</name>
    <name type="common">Rumen fluke</name>
    <name type="synonym">Paramphistomum daubneyi</name>
    <dbReference type="NCBI Taxonomy" id="300641"/>
    <lineage>
        <taxon>Eukaryota</taxon>
        <taxon>Metazoa</taxon>
        <taxon>Spiralia</taxon>
        <taxon>Lophotrochozoa</taxon>
        <taxon>Platyhelminthes</taxon>
        <taxon>Trematoda</taxon>
        <taxon>Digenea</taxon>
        <taxon>Plagiorchiida</taxon>
        <taxon>Pronocephalata</taxon>
        <taxon>Paramphistomoidea</taxon>
        <taxon>Paramphistomidae</taxon>
        <taxon>Calicophoron</taxon>
    </lineage>
</organism>
<dbReference type="EMBL" id="CAXLJL010000378">
    <property type="protein sequence ID" value="CAL5137185.1"/>
    <property type="molecule type" value="Genomic_DNA"/>
</dbReference>
<evidence type="ECO:0000256" key="4">
    <source>
        <dbReference type="SAM" id="MobiDB-lite"/>
    </source>
</evidence>
<keyword evidence="1" id="KW-0479">Metal-binding</keyword>
<gene>
    <name evidence="6" type="ORF">CDAUBV1_LOCUS11445</name>
</gene>
<dbReference type="Pfam" id="PF21366">
    <property type="entry name" value="TRAFD1-XIAF1_ZnF"/>
    <property type="match status" value="1"/>
</dbReference>